<evidence type="ECO:0000313" key="3">
    <source>
        <dbReference type="Proteomes" id="UP000035199"/>
    </source>
</evidence>
<dbReference type="KEGG" id="cmv:CMUST_05950"/>
<dbReference type="PATRIC" id="fig|571915.4.peg.1266"/>
<protein>
    <submittedName>
        <fullName evidence="2">Uncharacterized protein</fullName>
    </submittedName>
</protein>
<feature type="transmembrane region" description="Helical" evidence="1">
    <location>
        <begin position="12"/>
        <end position="35"/>
    </location>
</feature>
<feature type="transmembrane region" description="Helical" evidence="1">
    <location>
        <begin position="65"/>
        <end position="82"/>
    </location>
</feature>
<keyword evidence="1" id="KW-1133">Transmembrane helix</keyword>
<dbReference type="AlphaFoldDB" id="A0A0G3GWG9"/>
<keyword evidence="3" id="KW-1185">Reference proteome</keyword>
<dbReference type="Proteomes" id="UP000035199">
    <property type="component" value="Chromosome"/>
</dbReference>
<keyword evidence="1" id="KW-0472">Membrane</keyword>
<dbReference type="EMBL" id="CP011542">
    <property type="protein sequence ID" value="AKK05526.1"/>
    <property type="molecule type" value="Genomic_DNA"/>
</dbReference>
<name>A0A0G3GWG9_9CORY</name>
<organism evidence="2 3">
    <name type="scientific">Corynebacterium mustelae</name>
    <dbReference type="NCBI Taxonomy" id="571915"/>
    <lineage>
        <taxon>Bacteria</taxon>
        <taxon>Bacillati</taxon>
        <taxon>Actinomycetota</taxon>
        <taxon>Actinomycetes</taxon>
        <taxon>Mycobacteriales</taxon>
        <taxon>Corynebacteriaceae</taxon>
        <taxon>Corynebacterium</taxon>
    </lineage>
</organism>
<reference evidence="3" key="2">
    <citation type="submission" date="2015-05" db="EMBL/GenBank/DDBJ databases">
        <title>Complete genome sequence of Corynebacterium mustelae DSM 45274, isolated from various tissues of a male ferret with lethal sepsis.</title>
        <authorList>
            <person name="Ruckert C."/>
            <person name="Albersmeier A."/>
            <person name="Winkler A."/>
            <person name="Tauch A."/>
        </authorList>
    </citation>
    <scope>NUCLEOTIDE SEQUENCE [LARGE SCALE GENOMIC DNA]</scope>
    <source>
        <strain evidence="3">DSM 45274</strain>
    </source>
</reference>
<keyword evidence="1" id="KW-0812">Transmembrane</keyword>
<gene>
    <name evidence="2" type="ORF">CMUST_05950</name>
</gene>
<dbReference type="OrthoDB" id="5150136at2"/>
<sequence length="86" mass="9103">MSHQRSFIATTVTGLLFGASVLFIVIAVLFGISAITDQPVIIPGIVSGQVLKENDIPAVYFDPNGQGIMLVILVIAVSYIAASRSR</sequence>
<accession>A0A0G3GWG9</accession>
<evidence type="ECO:0000256" key="1">
    <source>
        <dbReference type="SAM" id="Phobius"/>
    </source>
</evidence>
<reference evidence="2 3" key="1">
    <citation type="journal article" date="2015" name="Genome Announc.">
        <title>Complete Genome Sequence of the Type Strain Corynebacterium mustelae DSM 45274, Isolated from Various Tissues of a Male Ferret with Lethal Sepsis.</title>
        <authorList>
            <person name="Ruckert C."/>
            <person name="Eimer J."/>
            <person name="Winkler A."/>
            <person name="Tauch A."/>
        </authorList>
    </citation>
    <scope>NUCLEOTIDE SEQUENCE [LARGE SCALE GENOMIC DNA]</scope>
    <source>
        <strain evidence="2 3">DSM 45274</strain>
    </source>
</reference>
<proteinExistence type="predicted"/>
<evidence type="ECO:0000313" key="2">
    <source>
        <dbReference type="EMBL" id="AKK05526.1"/>
    </source>
</evidence>
<dbReference type="RefSeq" id="WP_047261720.1">
    <property type="nucleotide sequence ID" value="NZ_CP011542.1"/>
</dbReference>